<evidence type="ECO:0000256" key="1">
    <source>
        <dbReference type="ARBA" id="ARBA00006439"/>
    </source>
</evidence>
<dbReference type="OrthoDB" id="2548233at2759"/>
<dbReference type="RefSeq" id="XP_043157770.1">
    <property type="nucleotide sequence ID" value="XM_043301835.1"/>
</dbReference>
<evidence type="ECO:0000313" key="3">
    <source>
        <dbReference type="EMBL" id="GIJ87024.1"/>
    </source>
</evidence>
<dbReference type="InterPro" id="IPR023213">
    <property type="entry name" value="CAT-like_dom_sf"/>
</dbReference>
<dbReference type="PANTHER" id="PTHR42034:SF1">
    <property type="entry name" value="CONDENSATION DOMAIN-CONTAINING PROTEIN"/>
    <property type="match status" value="1"/>
</dbReference>
<dbReference type="PANTHER" id="PTHR42034">
    <property type="entry name" value="CHROMOSOME 7, WHOLE GENOME SHOTGUN SEQUENCE-RELATED"/>
    <property type="match status" value="1"/>
</dbReference>
<gene>
    <name evidence="3" type="ORF">Asppvi_005926</name>
</gene>
<dbReference type="GO" id="GO:0043386">
    <property type="term" value="P:mycotoxin biosynthetic process"/>
    <property type="evidence" value="ECO:0007669"/>
    <property type="project" value="InterPro"/>
</dbReference>
<dbReference type="GeneID" id="67004537"/>
<reference evidence="3 4" key="1">
    <citation type="submission" date="2018-10" db="EMBL/GenBank/DDBJ databases">
        <title>Pan-genome distribution and transcriptional activeness of fungal secondary metabolism genes in Aspergillus section Fumigati.</title>
        <authorList>
            <person name="Takahashi H."/>
            <person name="Umemura M."/>
            <person name="Ninomiya A."/>
            <person name="Kusuya Y."/>
            <person name="Urayama S."/>
            <person name="Shimizu M."/>
            <person name="Watanabe A."/>
            <person name="Kamei K."/>
            <person name="Yaguchi T."/>
            <person name="Hagiwara D."/>
        </authorList>
    </citation>
    <scope>NUCLEOTIDE SEQUENCE [LARGE SCALE GENOMIC DNA]</scope>
    <source>
        <strain evidence="3 4">IFM 55266</strain>
    </source>
</reference>
<protein>
    <submittedName>
        <fullName evidence="3">Trichothecene 15-O-acetyltransferase</fullName>
    </submittedName>
</protein>
<dbReference type="Gene3D" id="3.30.559.10">
    <property type="entry name" value="Chloramphenicol acetyltransferase-like domain"/>
    <property type="match status" value="1"/>
</dbReference>
<dbReference type="Proteomes" id="UP001043456">
    <property type="component" value="Unassembled WGS sequence"/>
</dbReference>
<name>A0A9P3ET71_9EURO</name>
<dbReference type="InterPro" id="IPR009992">
    <property type="entry name" value="Tri3/Sat12/Sat16/Mac1"/>
</dbReference>
<comment type="similarity">
    <text evidence="1">Belongs to the trichothecene O-acetyltransferase family.</text>
</comment>
<keyword evidence="4" id="KW-1185">Reference proteome</keyword>
<dbReference type="AlphaFoldDB" id="A0A9P3ET71"/>
<dbReference type="EMBL" id="BHVY01000004">
    <property type="protein sequence ID" value="GIJ87024.1"/>
    <property type="molecule type" value="Genomic_DNA"/>
</dbReference>
<accession>A0A9P3ET71</accession>
<dbReference type="Gene3D" id="3.30.559.30">
    <property type="entry name" value="Nonribosomal peptide synthetase, condensation domain"/>
    <property type="match status" value="1"/>
</dbReference>
<evidence type="ECO:0000256" key="2">
    <source>
        <dbReference type="ARBA" id="ARBA00022679"/>
    </source>
</evidence>
<evidence type="ECO:0000313" key="4">
    <source>
        <dbReference type="Proteomes" id="UP001043456"/>
    </source>
</evidence>
<organism evidence="3 4">
    <name type="scientific">Aspergillus pseudoviridinutans</name>
    <dbReference type="NCBI Taxonomy" id="1517512"/>
    <lineage>
        <taxon>Eukaryota</taxon>
        <taxon>Fungi</taxon>
        <taxon>Dikarya</taxon>
        <taxon>Ascomycota</taxon>
        <taxon>Pezizomycotina</taxon>
        <taxon>Eurotiomycetes</taxon>
        <taxon>Eurotiomycetidae</taxon>
        <taxon>Eurotiales</taxon>
        <taxon>Aspergillaceae</taxon>
        <taxon>Aspergillus</taxon>
        <taxon>Aspergillus subgen. Fumigati</taxon>
    </lineage>
</organism>
<dbReference type="GO" id="GO:0016407">
    <property type="term" value="F:acetyltransferase activity"/>
    <property type="evidence" value="ECO:0007669"/>
    <property type="project" value="InterPro"/>
</dbReference>
<proteinExistence type="inferred from homology"/>
<keyword evidence="2" id="KW-0808">Transferase</keyword>
<dbReference type="Pfam" id="PF07428">
    <property type="entry name" value="Tri3"/>
    <property type="match status" value="1"/>
</dbReference>
<sequence>MSFPKLDAARFRWHPSPTDSRAVQRLANGTEAWVGIRDENAKGQYDCYLNTTIRLEAAPKLSLSDLREALHLALVQVRFEHPDFACTAIWGQDDNPSLPHIQYKSPASNEEALEWAQECVSTRAARYGGLDLHLELCKQRRTMRIAQSARSISIILIADAVDDQAKLNAGAKVEMLMLFNHIFWDAMGSRDFVGQLQTHLATILDTAGSYQLPDFKWGDEISNLTVPLLDACKVNVEALGADFETSRTEFVDSLMRSGSSWGLPVTNNVGDPRSEWYTFSKNDSEKMVQAVKERLGPNYTISHLGHAATVLALLEKNPVPDDAPDSTALITALPVNGRRYLHDELAVHRFGACQAGAVVEFQHLKTWAPKANAQGTKTALENLCKHVKKSYDYWLKNEYQLALGIAKDNFLSAFLASTPMPFTGSSVPIFVTDGLVDRFVMKNVLNSKGEIIFSVDSCHFGVDTYGSDILIRMDSWDGSTVLSICYNDGCLEPTIAREFLNILADFMLSFVDEAQ</sequence>
<comment type="caution">
    <text evidence="3">The sequence shown here is derived from an EMBL/GenBank/DDBJ whole genome shotgun (WGS) entry which is preliminary data.</text>
</comment>